<evidence type="ECO:0000256" key="7">
    <source>
        <dbReference type="ARBA" id="ARBA00022679"/>
    </source>
</evidence>
<dbReference type="SMART" id="SM00387">
    <property type="entry name" value="HATPase_c"/>
    <property type="match status" value="1"/>
</dbReference>
<dbReference type="PROSITE" id="PS50109">
    <property type="entry name" value="HIS_KIN"/>
    <property type="match status" value="1"/>
</dbReference>
<dbReference type="InterPro" id="IPR004358">
    <property type="entry name" value="Sig_transdc_His_kin-like_C"/>
</dbReference>
<dbReference type="Pfam" id="PF01627">
    <property type="entry name" value="Hpt"/>
    <property type="match status" value="1"/>
</dbReference>
<dbReference type="Gene3D" id="3.30.70.270">
    <property type="match status" value="1"/>
</dbReference>
<dbReference type="SMART" id="SM00388">
    <property type="entry name" value="HisKA"/>
    <property type="match status" value="1"/>
</dbReference>
<dbReference type="Gene3D" id="1.10.287.130">
    <property type="match status" value="1"/>
</dbReference>
<dbReference type="SUPFAM" id="SSF55785">
    <property type="entry name" value="PYP-like sensor domain (PAS domain)"/>
    <property type="match status" value="1"/>
</dbReference>
<feature type="modified residue" description="4-aspartylphosphate" evidence="18">
    <location>
        <position position="600"/>
    </location>
</feature>
<dbReference type="SUPFAM" id="SSF55874">
    <property type="entry name" value="ATPase domain of HSP90 chaperone/DNA topoisomerase II/histidine kinase"/>
    <property type="match status" value="1"/>
</dbReference>
<dbReference type="RefSeq" id="WP_120798302.1">
    <property type="nucleotide sequence ID" value="NZ_RBXL01000001.1"/>
</dbReference>
<evidence type="ECO:0000256" key="18">
    <source>
        <dbReference type="PROSITE-ProRule" id="PRU00169"/>
    </source>
</evidence>
<dbReference type="InterPro" id="IPR035965">
    <property type="entry name" value="PAS-like_dom_sf"/>
</dbReference>
<protein>
    <recommendedName>
        <fullName evidence="16">Sensory/regulatory protein RpfC</fullName>
        <ecNumber evidence="4">2.7.13.3</ecNumber>
    </recommendedName>
</protein>
<feature type="domain" description="Response regulatory" evidence="22">
    <location>
        <begin position="867"/>
        <end position="982"/>
    </location>
</feature>
<comment type="catalytic activity">
    <reaction evidence="1">
        <text>ATP + protein L-histidine = ADP + protein N-phospho-L-histidine.</text>
        <dbReference type="EC" id="2.7.13.3"/>
    </reaction>
</comment>
<comment type="subcellular location">
    <subcellularLocation>
        <location evidence="3">Cell membrane</location>
        <topology evidence="3">Multi-pass membrane protein</topology>
    </subcellularLocation>
</comment>
<proteinExistence type="predicted"/>
<evidence type="ECO:0000256" key="12">
    <source>
        <dbReference type="ARBA" id="ARBA00022989"/>
    </source>
</evidence>
<dbReference type="PROSITE" id="PS50110">
    <property type="entry name" value="RESPONSE_REGULATORY"/>
    <property type="match status" value="2"/>
</dbReference>
<dbReference type="CDD" id="cd01949">
    <property type="entry name" value="GGDEF"/>
    <property type="match status" value="1"/>
</dbReference>
<keyword evidence="11" id="KW-0067">ATP-binding</keyword>
<dbReference type="FunFam" id="1.10.287.130:FF:000002">
    <property type="entry name" value="Two-component osmosensing histidine kinase"/>
    <property type="match status" value="1"/>
</dbReference>
<dbReference type="PROSITE" id="PS50887">
    <property type="entry name" value="GGDEF"/>
    <property type="match status" value="1"/>
</dbReference>
<dbReference type="Pfam" id="PF02518">
    <property type="entry name" value="HATPase_c"/>
    <property type="match status" value="1"/>
</dbReference>
<dbReference type="SUPFAM" id="SSF47226">
    <property type="entry name" value="Histidine-containing phosphotransfer domain, HPT domain"/>
    <property type="match status" value="1"/>
</dbReference>
<comment type="cofactor">
    <cofactor evidence="2">
        <name>Mg(2+)</name>
        <dbReference type="ChEBI" id="CHEBI:18420"/>
    </cofactor>
</comment>
<dbReference type="InterPro" id="IPR003661">
    <property type="entry name" value="HisK_dim/P_dom"/>
</dbReference>
<dbReference type="NCBIfam" id="TIGR00229">
    <property type="entry name" value="sensory_box"/>
    <property type="match status" value="1"/>
</dbReference>
<dbReference type="InterPro" id="IPR013656">
    <property type="entry name" value="PAS_4"/>
</dbReference>
<dbReference type="PRINTS" id="PR00344">
    <property type="entry name" value="BCTRLSENSOR"/>
</dbReference>
<evidence type="ECO:0000259" key="21">
    <source>
        <dbReference type="PROSITE" id="PS50109"/>
    </source>
</evidence>
<comment type="caution">
    <text evidence="25">The sequence shown here is derived from an EMBL/GenBank/DDBJ whole genome shotgun (WGS) entry which is preliminary data.</text>
</comment>
<dbReference type="InterPro" id="IPR003594">
    <property type="entry name" value="HATPase_dom"/>
</dbReference>
<dbReference type="CDD" id="cd00130">
    <property type="entry name" value="PAS"/>
    <property type="match status" value="1"/>
</dbReference>
<evidence type="ECO:0000256" key="20">
    <source>
        <dbReference type="SAM" id="MobiDB-lite"/>
    </source>
</evidence>
<evidence type="ECO:0000259" key="22">
    <source>
        <dbReference type="PROSITE" id="PS50110"/>
    </source>
</evidence>
<feature type="compositionally biased region" description="Pro residues" evidence="20">
    <location>
        <begin position="687"/>
        <end position="701"/>
    </location>
</feature>
<evidence type="ECO:0000256" key="19">
    <source>
        <dbReference type="SAM" id="Coils"/>
    </source>
</evidence>
<dbReference type="GO" id="GO:0005524">
    <property type="term" value="F:ATP binding"/>
    <property type="evidence" value="ECO:0007669"/>
    <property type="project" value="UniProtKB-KW"/>
</dbReference>
<dbReference type="Pfam" id="PF00512">
    <property type="entry name" value="HisKA"/>
    <property type="match status" value="1"/>
</dbReference>
<evidence type="ECO:0000256" key="4">
    <source>
        <dbReference type="ARBA" id="ARBA00012438"/>
    </source>
</evidence>
<evidence type="ECO:0000256" key="10">
    <source>
        <dbReference type="ARBA" id="ARBA00022777"/>
    </source>
</evidence>
<dbReference type="EMBL" id="RBXL01000001">
    <property type="protein sequence ID" value="RKT46137.1"/>
    <property type="molecule type" value="Genomic_DNA"/>
</dbReference>
<evidence type="ECO:0000256" key="13">
    <source>
        <dbReference type="ARBA" id="ARBA00023012"/>
    </source>
</evidence>
<evidence type="ECO:0000256" key="15">
    <source>
        <dbReference type="ARBA" id="ARBA00064003"/>
    </source>
</evidence>
<gene>
    <name evidence="25" type="ORF">BDD21_3636</name>
</gene>
<feature type="region of interest" description="Disordered" evidence="20">
    <location>
        <begin position="521"/>
        <end position="540"/>
    </location>
</feature>
<dbReference type="Gene3D" id="1.20.120.160">
    <property type="entry name" value="HPT domain"/>
    <property type="match status" value="1"/>
</dbReference>
<dbReference type="InterPro" id="IPR036641">
    <property type="entry name" value="HPT_dom_sf"/>
</dbReference>
<dbReference type="SUPFAM" id="SSF55073">
    <property type="entry name" value="Nucleotide cyclase"/>
    <property type="match status" value="1"/>
</dbReference>
<feature type="region of interest" description="Disordered" evidence="20">
    <location>
        <begin position="809"/>
        <end position="850"/>
    </location>
</feature>
<dbReference type="InterPro" id="IPR000014">
    <property type="entry name" value="PAS"/>
</dbReference>
<feature type="compositionally biased region" description="Basic and acidic residues" evidence="20">
    <location>
        <begin position="823"/>
        <end position="834"/>
    </location>
</feature>
<feature type="domain" description="HPt" evidence="24">
    <location>
        <begin position="722"/>
        <end position="815"/>
    </location>
</feature>
<evidence type="ECO:0000256" key="6">
    <source>
        <dbReference type="ARBA" id="ARBA00022553"/>
    </source>
</evidence>
<dbReference type="InterPro" id="IPR036097">
    <property type="entry name" value="HisK_dim/P_sf"/>
</dbReference>
<keyword evidence="9" id="KW-0547">Nucleotide-binding</keyword>
<feature type="modified residue" description="Phosphohistidine" evidence="17">
    <location>
        <position position="762"/>
    </location>
</feature>
<keyword evidence="19" id="KW-0175">Coiled coil</keyword>
<dbReference type="Gene3D" id="3.30.450.20">
    <property type="entry name" value="PAS domain"/>
    <property type="match status" value="1"/>
</dbReference>
<dbReference type="SMART" id="SM00267">
    <property type="entry name" value="GGDEF"/>
    <property type="match status" value="1"/>
</dbReference>
<organism evidence="25 26">
    <name type="scientific">Thiocapsa rosea</name>
    <dbReference type="NCBI Taxonomy" id="69360"/>
    <lineage>
        <taxon>Bacteria</taxon>
        <taxon>Pseudomonadati</taxon>
        <taxon>Pseudomonadota</taxon>
        <taxon>Gammaproteobacteria</taxon>
        <taxon>Chromatiales</taxon>
        <taxon>Chromatiaceae</taxon>
        <taxon>Thiocapsa</taxon>
    </lineage>
</organism>
<keyword evidence="5" id="KW-1003">Cell membrane</keyword>
<dbReference type="Proteomes" id="UP000274556">
    <property type="component" value="Unassembled WGS sequence"/>
</dbReference>
<dbReference type="FunFam" id="3.30.565.10:FF:000010">
    <property type="entry name" value="Sensor histidine kinase RcsC"/>
    <property type="match status" value="1"/>
</dbReference>
<dbReference type="CDD" id="cd16922">
    <property type="entry name" value="HATPase_EvgS-ArcB-TorS-like"/>
    <property type="match status" value="1"/>
</dbReference>
<evidence type="ECO:0000256" key="8">
    <source>
        <dbReference type="ARBA" id="ARBA00022692"/>
    </source>
</evidence>
<dbReference type="SUPFAM" id="SSF47384">
    <property type="entry name" value="Homodimeric domain of signal transducing histidine kinase"/>
    <property type="match status" value="1"/>
</dbReference>
<evidence type="ECO:0000256" key="9">
    <source>
        <dbReference type="ARBA" id="ARBA00022741"/>
    </source>
</evidence>
<keyword evidence="8" id="KW-0812">Transmembrane</keyword>
<dbReference type="GO" id="GO:0005886">
    <property type="term" value="C:plasma membrane"/>
    <property type="evidence" value="ECO:0007669"/>
    <property type="project" value="UniProtKB-SubCell"/>
</dbReference>
<dbReference type="EC" id="2.7.13.3" evidence="4"/>
<evidence type="ECO:0000259" key="23">
    <source>
        <dbReference type="PROSITE" id="PS50887"/>
    </source>
</evidence>
<dbReference type="AlphaFoldDB" id="A0A495VCM1"/>
<evidence type="ECO:0000256" key="2">
    <source>
        <dbReference type="ARBA" id="ARBA00001946"/>
    </source>
</evidence>
<dbReference type="InterPro" id="IPR011006">
    <property type="entry name" value="CheY-like_superfamily"/>
</dbReference>
<dbReference type="InterPro" id="IPR001789">
    <property type="entry name" value="Sig_transdc_resp-reg_receiver"/>
</dbReference>
<evidence type="ECO:0000256" key="14">
    <source>
        <dbReference type="ARBA" id="ARBA00023136"/>
    </source>
</evidence>
<evidence type="ECO:0000256" key="17">
    <source>
        <dbReference type="PROSITE-ProRule" id="PRU00110"/>
    </source>
</evidence>
<dbReference type="Gene3D" id="3.40.50.2300">
    <property type="match status" value="2"/>
</dbReference>
<dbReference type="InterPro" id="IPR008207">
    <property type="entry name" value="Sig_transdc_His_kin_Hpt_dom"/>
</dbReference>
<keyword evidence="26" id="KW-1185">Reference proteome</keyword>
<dbReference type="FunFam" id="3.30.70.270:FF:000001">
    <property type="entry name" value="Diguanylate cyclase domain protein"/>
    <property type="match status" value="1"/>
</dbReference>
<evidence type="ECO:0000256" key="11">
    <source>
        <dbReference type="ARBA" id="ARBA00022840"/>
    </source>
</evidence>
<evidence type="ECO:0000313" key="26">
    <source>
        <dbReference type="Proteomes" id="UP000274556"/>
    </source>
</evidence>
<dbReference type="CDD" id="cd00088">
    <property type="entry name" value="HPT"/>
    <property type="match status" value="1"/>
</dbReference>
<reference evidence="25 26" key="1">
    <citation type="submission" date="2018-10" db="EMBL/GenBank/DDBJ databases">
        <title>Genomic Encyclopedia of Archaeal and Bacterial Type Strains, Phase II (KMG-II): from individual species to whole genera.</title>
        <authorList>
            <person name="Goeker M."/>
        </authorList>
    </citation>
    <scope>NUCLEOTIDE SEQUENCE [LARGE SCALE GENOMIC DNA]</scope>
    <source>
        <strain evidence="25 26">DSM 235</strain>
    </source>
</reference>
<sequence>MTSDNALRPESDPATETASATGAGRPKPAGPVGDPAREAYEPASSPEGQARAALAQGDLAWATRDLDQAAIEPLKLIENLRIYQAELEIQNEELRAAQLDTERAVQRYLRLFSDMPIAGLVIDRIGRILEVNRVAGDLFGLSTRHLRHHFLTRLTNRSGEATLYEALRQACASGRSSVAELTFSNGDEIGFVGELELAALPAETDDTRECRLLAMVIDLTARKETERALLDLNRRLTETSARAEVLAARAEDASRAKSAFLSNMSHEIRTPMNGVFGMVELLLDTALTEQQREYAESARISAESLLGLINDILDLSKIEAGKVALDTSDFDLRAQLKEIATIIAHRARAKGLRLICEVPAEVPELLRGDAGRLRQILVNLVGNAIKFTPSGEVGIRVAMMSPGDGQGQGEGEGEGETMLPSEEIRLEFVVRDTGIGIPADKLGTLFDSFSQVESGITRRYDGTGLGLAISKQLVELLGGEIGVESREGQGSTFRFSVRLRRTPGAAALTRPVDPCDTELLRRGTGSEVPSARAGAAGSAIPRPAPRFDGASILVAEDKPLNQMIAQRLLEKTGARITLVDDGAEAVAIVARQRFDLVLMDLQMPVMDGFEATRLIRCRAPDLPVIALSAAVMEDDRERARAAGVDAHLAKPIDSQALYQTLSVWLGSGIDETRAHALPEVSDRDRPGPIPGPLPDPDEPVPSLPTTLEGFDLKRGLQYAGDDAAFYHTLLRGFRTELAKELADLVERLGTGNDAATSARMVHTLKGLAATVGAVRLSAIATRIDTALRDRACVTAEMLGELDEALRQARTQLDGLQPPSKAPPGDETRDRRRATDVVADEASPVGSPVASPVARSTVPFWPHARRPNLLVVDDQPIHIQTMFRVFQDDCEVFMATDGEQALVHCRRTPPDLILLDVIMPGMDGLAVCRTLKQERATADIPVLFVTAQTDALDQALALEAGGVDFISKPVNPAVVRARVRTHLTLKAQADLLRDMAYLDGLTGIANRRAFDERLRTELRRAQRAGTSLAALILDVDHFKRYNDRHGHQEGDACLRAIAEALIGVPCRGHDLTARYGGEEFVCLLPGCDMTAAVRRAECLRVAVEDLGIPHLDSPVSDRVTVSIGAAVLVPDDRTPPERLLEMADEQLYRAKDAGRNRVEPGGEEES</sequence>
<dbReference type="InterPro" id="IPR005467">
    <property type="entry name" value="His_kinase_dom"/>
</dbReference>
<dbReference type="InterPro" id="IPR043128">
    <property type="entry name" value="Rev_trsase/Diguanyl_cyclase"/>
</dbReference>
<keyword evidence="14" id="KW-0472">Membrane</keyword>
<dbReference type="Pfam" id="PF00990">
    <property type="entry name" value="GGDEF"/>
    <property type="match status" value="1"/>
</dbReference>
<dbReference type="InterPro" id="IPR036890">
    <property type="entry name" value="HATPase_C_sf"/>
</dbReference>
<feature type="region of interest" description="Disordered" evidence="20">
    <location>
        <begin position="677"/>
        <end position="701"/>
    </location>
</feature>
<dbReference type="InterPro" id="IPR000160">
    <property type="entry name" value="GGDEF_dom"/>
</dbReference>
<dbReference type="OrthoDB" id="5756128at2"/>
<keyword evidence="13" id="KW-0902">Two-component regulatory system</keyword>
<keyword evidence="7" id="KW-0808">Transferase</keyword>
<dbReference type="NCBIfam" id="TIGR00254">
    <property type="entry name" value="GGDEF"/>
    <property type="match status" value="1"/>
</dbReference>
<dbReference type="SUPFAM" id="SSF52172">
    <property type="entry name" value="CheY-like"/>
    <property type="match status" value="2"/>
</dbReference>
<keyword evidence="10" id="KW-0418">Kinase</keyword>
<dbReference type="GO" id="GO:0000155">
    <property type="term" value="F:phosphorelay sensor kinase activity"/>
    <property type="evidence" value="ECO:0007669"/>
    <property type="project" value="InterPro"/>
</dbReference>
<feature type="domain" description="GGDEF" evidence="23">
    <location>
        <begin position="1025"/>
        <end position="1162"/>
    </location>
</feature>
<feature type="modified residue" description="4-aspartylphosphate" evidence="18">
    <location>
        <position position="915"/>
    </location>
</feature>
<dbReference type="Gene3D" id="3.30.565.10">
    <property type="entry name" value="Histidine kinase-like ATPase, C-terminal domain"/>
    <property type="match status" value="1"/>
</dbReference>
<feature type="compositionally biased region" description="Basic and acidic residues" evidence="20">
    <location>
        <begin position="677"/>
        <end position="686"/>
    </location>
</feature>
<keyword evidence="6 18" id="KW-0597">Phosphoprotein</keyword>
<feature type="domain" description="Histidine kinase" evidence="21">
    <location>
        <begin position="263"/>
        <end position="501"/>
    </location>
</feature>
<evidence type="ECO:0000256" key="5">
    <source>
        <dbReference type="ARBA" id="ARBA00022475"/>
    </source>
</evidence>
<evidence type="ECO:0000256" key="1">
    <source>
        <dbReference type="ARBA" id="ARBA00000085"/>
    </source>
</evidence>
<dbReference type="PROSITE" id="PS50894">
    <property type="entry name" value="HPT"/>
    <property type="match status" value="1"/>
</dbReference>
<evidence type="ECO:0000259" key="24">
    <source>
        <dbReference type="PROSITE" id="PS50894"/>
    </source>
</evidence>
<comment type="subunit">
    <text evidence="15">At low DSF concentrations, interacts with RpfF.</text>
</comment>
<evidence type="ECO:0000313" key="25">
    <source>
        <dbReference type="EMBL" id="RKT46137.1"/>
    </source>
</evidence>
<evidence type="ECO:0000256" key="16">
    <source>
        <dbReference type="ARBA" id="ARBA00068150"/>
    </source>
</evidence>
<evidence type="ECO:0000256" key="3">
    <source>
        <dbReference type="ARBA" id="ARBA00004651"/>
    </source>
</evidence>
<name>A0A495VCM1_9GAMM</name>
<dbReference type="PANTHER" id="PTHR45339">
    <property type="entry name" value="HYBRID SIGNAL TRANSDUCTION HISTIDINE KINASE J"/>
    <property type="match status" value="1"/>
</dbReference>
<dbReference type="InterPro" id="IPR029787">
    <property type="entry name" value="Nucleotide_cyclase"/>
</dbReference>
<feature type="coiled-coil region" evidence="19">
    <location>
        <begin position="77"/>
        <end position="107"/>
    </location>
</feature>
<dbReference type="Pfam" id="PF08448">
    <property type="entry name" value="PAS_4"/>
    <property type="match status" value="1"/>
</dbReference>
<dbReference type="SMART" id="SM00448">
    <property type="entry name" value="REC"/>
    <property type="match status" value="2"/>
</dbReference>
<keyword evidence="12" id="KW-1133">Transmembrane helix</keyword>
<dbReference type="CDD" id="cd00082">
    <property type="entry name" value="HisKA"/>
    <property type="match status" value="1"/>
</dbReference>
<accession>A0A495VCM1</accession>
<feature type="domain" description="Response regulatory" evidence="22">
    <location>
        <begin position="551"/>
        <end position="665"/>
    </location>
</feature>
<dbReference type="Pfam" id="PF00072">
    <property type="entry name" value="Response_reg"/>
    <property type="match status" value="2"/>
</dbReference>
<feature type="region of interest" description="Disordered" evidence="20">
    <location>
        <begin position="1"/>
        <end position="51"/>
    </location>
</feature>
<dbReference type="PANTHER" id="PTHR45339:SF1">
    <property type="entry name" value="HYBRID SIGNAL TRANSDUCTION HISTIDINE KINASE J"/>
    <property type="match status" value="1"/>
</dbReference>
<dbReference type="SMART" id="SM00091">
    <property type="entry name" value="PAS"/>
    <property type="match status" value="1"/>
</dbReference>
<dbReference type="CDD" id="cd17546">
    <property type="entry name" value="REC_hyHK_CKI1_RcsC-like"/>
    <property type="match status" value="1"/>
</dbReference>